<comment type="caution">
    <text evidence="4">The sequence shown here is derived from an EMBL/GenBank/DDBJ whole genome shotgun (WGS) entry which is preliminary data.</text>
</comment>
<evidence type="ECO:0000256" key="3">
    <source>
        <dbReference type="SAM" id="MobiDB-lite"/>
    </source>
</evidence>
<dbReference type="Pfam" id="PF05816">
    <property type="entry name" value="TelA"/>
    <property type="match status" value="1"/>
</dbReference>
<dbReference type="PANTHER" id="PTHR38432">
    <property type="entry name" value="TELA-LIKE PROTEIN SAOUHSC_01408"/>
    <property type="match status" value="1"/>
</dbReference>
<evidence type="ECO:0000313" key="4">
    <source>
        <dbReference type="EMBL" id="MBB3810139.1"/>
    </source>
</evidence>
<protein>
    <submittedName>
        <fullName evidence="4">Uncharacterized protein YaaN involved in tellurite resistance</fullName>
    </submittedName>
</protein>
<organism evidence="4 5">
    <name type="scientific">Pseudochelatococcus contaminans</name>
    <dbReference type="NCBI Taxonomy" id="1538103"/>
    <lineage>
        <taxon>Bacteria</taxon>
        <taxon>Pseudomonadati</taxon>
        <taxon>Pseudomonadota</taxon>
        <taxon>Alphaproteobacteria</taxon>
        <taxon>Hyphomicrobiales</taxon>
        <taxon>Chelatococcaceae</taxon>
        <taxon>Pseudochelatococcus</taxon>
    </lineage>
</organism>
<feature type="compositionally biased region" description="Polar residues" evidence="3">
    <location>
        <begin position="1"/>
        <end position="15"/>
    </location>
</feature>
<reference evidence="4 5" key="1">
    <citation type="submission" date="2020-08" db="EMBL/GenBank/DDBJ databases">
        <title>Genomic Encyclopedia of Type Strains, Phase IV (KMG-IV): sequencing the most valuable type-strain genomes for metagenomic binning, comparative biology and taxonomic classification.</title>
        <authorList>
            <person name="Goeker M."/>
        </authorList>
    </citation>
    <scope>NUCLEOTIDE SEQUENCE [LARGE SCALE GENOMIC DNA]</scope>
    <source>
        <strain evidence="4 5">DSM 28760</strain>
    </source>
</reference>
<dbReference type="EMBL" id="JACICC010000005">
    <property type="protein sequence ID" value="MBB3810139.1"/>
    <property type="molecule type" value="Genomic_DNA"/>
</dbReference>
<evidence type="ECO:0000313" key="5">
    <source>
        <dbReference type="Proteomes" id="UP000537592"/>
    </source>
</evidence>
<dbReference type="AlphaFoldDB" id="A0A7W6EHG0"/>
<evidence type="ECO:0000256" key="2">
    <source>
        <dbReference type="PIRNR" id="PIRNR026508"/>
    </source>
</evidence>
<accession>A0A7W6EHG0</accession>
<evidence type="ECO:0000256" key="1">
    <source>
        <dbReference type="ARBA" id="ARBA00005541"/>
    </source>
</evidence>
<feature type="region of interest" description="Disordered" evidence="3">
    <location>
        <begin position="336"/>
        <end position="359"/>
    </location>
</feature>
<dbReference type="Proteomes" id="UP000537592">
    <property type="component" value="Unassembled WGS sequence"/>
</dbReference>
<dbReference type="PIRSF" id="PIRSF026508">
    <property type="entry name" value="TelA"/>
    <property type="match status" value="1"/>
</dbReference>
<comment type="similarity">
    <text evidence="1 2">Belongs to the TelA family.</text>
</comment>
<gene>
    <name evidence="4" type="ORF">FHS81_002235</name>
</gene>
<dbReference type="RefSeq" id="WP_183752929.1">
    <property type="nucleotide sequence ID" value="NZ_JACICC010000005.1"/>
</dbReference>
<sequence>MASSNSPDTRNSLQTRAEGLPVPVADPAEVARIAASIDIGDRAAIATYGDGAQRDVTRYVDNILAQIQSKDIGEAGTLLSEILLKSKGLDPASLKERGFLSRIFGSAERELEKFSMQFQDVASQIDRISLELDKHKDVLTQDIALFDDLYDRTLTSLRRLDVHIEAGKSFAEEYRATTLPQLQKAATDSGDAIAAQRYQDAVQSIDRLEKRVYYLQQARQIAIQQLPQIRIIQSGDQTLIENLQATTTLTVPAWKQKMVILLGLHRQRKALELQEAVTDATDRMIQQAAEMMKDQAIAIEKQSQKGIVSIEALQSANKDLVDTIQSVIRIQQEGQQKRAQAEKQLEHMTDDLKKALTSS</sequence>
<dbReference type="PANTHER" id="PTHR38432:SF1">
    <property type="entry name" value="TELA-LIKE PROTEIN SAOUHSC_01408"/>
    <property type="match status" value="1"/>
</dbReference>
<feature type="region of interest" description="Disordered" evidence="3">
    <location>
        <begin position="1"/>
        <end position="20"/>
    </location>
</feature>
<proteinExistence type="inferred from homology"/>
<name>A0A7W6EHG0_9HYPH</name>
<keyword evidence="5" id="KW-1185">Reference proteome</keyword>
<dbReference type="InterPro" id="IPR008863">
    <property type="entry name" value="Toxic_anion-R_TelA"/>
</dbReference>